<feature type="domain" description="Schlafen AlbA-2" evidence="1">
    <location>
        <begin position="15"/>
        <end position="148"/>
    </location>
</feature>
<dbReference type="EMBL" id="VICD02000245">
    <property type="protein sequence ID" value="KAB8173053.1"/>
    <property type="molecule type" value="Genomic_DNA"/>
</dbReference>
<evidence type="ECO:0000259" key="1">
    <source>
        <dbReference type="Pfam" id="PF04326"/>
    </source>
</evidence>
<evidence type="ECO:0000313" key="2">
    <source>
        <dbReference type="EMBL" id="KAB8173053.1"/>
    </source>
</evidence>
<dbReference type="Gene3D" id="3.30.950.30">
    <property type="entry name" value="Schlafen, AAA domain"/>
    <property type="match status" value="1"/>
</dbReference>
<dbReference type="Proteomes" id="UP000320431">
    <property type="component" value="Unassembled WGS sequence"/>
</dbReference>
<dbReference type="Pfam" id="PF04326">
    <property type="entry name" value="SLFN_AlbA_2"/>
    <property type="match status" value="1"/>
</dbReference>
<accession>A0A508A6X9</accession>
<evidence type="ECO:0000313" key="3">
    <source>
        <dbReference type="Proteomes" id="UP000320431"/>
    </source>
</evidence>
<organism evidence="2 3">
    <name type="scientific">Marilutibacter maris</name>
    <dbReference type="NCBI Taxonomy" id="1605891"/>
    <lineage>
        <taxon>Bacteria</taxon>
        <taxon>Pseudomonadati</taxon>
        <taxon>Pseudomonadota</taxon>
        <taxon>Gammaproteobacteria</taxon>
        <taxon>Lysobacterales</taxon>
        <taxon>Lysobacteraceae</taxon>
        <taxon>Marilutibacter</taxon>
    </lineage>
</organism>
<gene>
    <name evidence="2" type="ORF">FKV24_014425</name>
</gene>
<keyword evidence="2" id="KW-0547">Nucleotide-binding</keyword>
<sequence length="392" mass="44343">MISDEDLEQLRYKGESADRDFKQAQYPFSGATDHQKSELLKDILAMANAYRAGPGYILIGFKDQMPHPAEVVGIAASGHIDDAALQQFVRSKVDPLLEFQYEERLFDGKHVAIITVPRQPRPFAPNKDYGKLKKNTVYVRRGSSTDEASMSEMSKMALADAGSSKTIHVDLRIDTERNTPLPAYLKLSFLEFGDLPDYEEESWIDMGNGLRTRMPSMRIVNRDYYREGADYYVTHNRTVLVRLSLANRSDFALGEVKLELSCSALQGESIRILRSDDLPEEPRSGDFLYRGGFRGLVDQLREQVSIDERAAEPLCHILLGTLRPGETGRAETDIALLPTGPGDYILRVRILAKEIATPIVKEHLLKIEGEVRQMGLEDLMPLLYREYLDQEE</sequence>
<dbReference type="InterPro" id="IPR007421">
    <property type="entry name" value="Schlafen_AlbA_2_dom"/>
</dbReference>
<proteinExistence type="predicted"/>
<dbReference type="RefSeq" id="WP_141482880.1">
    <property type="nucleotide sequence ID" value="NZ_VICD02000245.1"/>
</dbReference>
<protein>
    <submittedName>
        <fullName evidence="2">ATP-binding protein</fullName>
    </submittedName>
</protein>
<name>A0A508A6X9_9GAMM</name>
<comment type="caution">
    <text evidence="2">The sequence shown here is derived from an EMBL/GenBank/DDBJ whole genome shotgun (WGS) entry which is preliminary data.</text>
</comment>
<dbReference type="GO" id="GO:0005524">
    <property type="term" value="F:ATP binding"/>
    <property type="evidence" value="ECO:0007669"/>
    <property type="project" value="UniProtKB-KW"/>
</dbReference>
<keyword evidence="2" id="KW-0067">ATP-binding</keyword>
<dbReference type="InterPro" id="IPR038461">
    <property type="entry name" value="Schlafen_AlbA_2_dom_sf"/>
</dbReference>
<reference evidence="2 3" key="1">
    <citation type="submission" date="2019-10" db="EMBL/GenBank/DDBJ databases">
        <title>Lysobacter alkalisoli sp. nov., isolated from saline-alkaline soil.</title>
        <authorList>
            <person name="Sun J.-Q."/>
        </authorList>
    </citation>
    <scope>NUCLEOTIDE SEQUENCE [LARGE SCALE GENOMIC DNA]</scope>
    <source>
        <strain evidence="2 3">KCTC 42381</strain>
    </source>
</reference>
<dbReference type="AlphaFoldDB" id="A0A508A6X9"/>